<feature type="transmembrane region" description="Helical" evidence="5">
    <location>
        <begin position="421"/>
        <end position="445"/>
    </location>
</feature>
<feature type="transmembrane region" description="Helical" evidence="5">
    <location>
        <begin position="105"/>
        <end position="125"/>
    </location>
</feature>
<feature type="transmembrane region" description="Helical" evidence="5">
    <location>
        <begin position="353"/>
        <end position="374"/>
    </location>
</feature>
<evidence type="ECO:0000256" key="1">
    <source>
        <dbReference type="ARBA" id="ARBA00004141"/>
    </source>
</evidence>
<dbReference type="AlphaFoldDB" id="D2SEF3"/>
<evidence type="ECO:0000256" key="3">
    <source>
        <dbReference type="ARBA" id="ARBA00022989"/>
    </source>
</evidence>
<dbReference type="Gene3D" id="1.20.1740.10">
    <property type="entry name" value="Amino acid/polyamine transporter I"/>
    <property type="match status" value="1"/>
</dbReference>
<proteinExistence type="predicted"/>
<evidence type="ECO:0000313" key="8">
    <source>
        <dbReference type="Proteomes" id="UP000001382"/>
    </source>
</evidence>
<reference evidence="8" key="2">
    <citation type="submission" date="2010-01" db="EMBL/GenBank/DDBJ databases">
        <title>The complete genome of Geodermatophilus obscurus DSM 43160.</title>
        <authorList>
            <consortium name="US DOE Joint Genome Institute (JGI-PGF)"/>
            <person name="Lucas S."/>
            <person name="Copeland A."/>
            <person name="Lapidus A."/>
            <person name="Glavina del Rio T."/>
            <person name="Dalin E."/>
            <person name="Tice H."/>
            <person name="Bruce D."/>
            <person name="Goodwin L."/>
            <person name="Pitluck S."/>
            <person name="Kyrpides N."/>
            <person name="Mavromatis K."/>
            <person name="Ivanova N."/>
            <person name="Munk A.C."/>
            <person name="Brettin T."/>
            <person name="Detter J.C."/>
            <person name="Han C."/>
            <person name="Larimer F."/>
            <person name="Land M."/>
            <person name="Hauser L."/>
            <person name="Markowitz V."/>
            <person name="Cheng J.-F."/>
            <person name="Hugenholtz P."/>
            <person name="Woyke T."/>
            <person name="Wu D."/>
            <person name="Jando M."/>
            <person name="Schneider S."/>
            <person name="Klenk H.-P."/>
            <person name="Eisen J.A."/>
        </authorList>
    </citation>
    <scope>NUCLEOTIDE SEQUENCE [LARGE SCALE GENOMIC DNA]</scope>
    <source>
        <strain evidence="8">ATCC 25078 / DSM 43160 / JCM 3152 / KCC A-0152 / KCTC 9177 / NBRC 13315 / NRRL B-3577 / G-20</strain>
    </source>
</reference>
<dbReference type="InterPro" id="IPR050367">
    <property type="entry name" value="APC_superfamily"/>
</dbReference>
<feature type="transmembrane region" description="Helical" evidence="5">
    <location>
        <begin position="175"/>
        <end position="197"/>
    </location>
</feature>
<dbReference type="RefSeq" id="WP_012948064.1">
    <property type="nucleotide sequence ID" value="NC_013757.1"/>
</dbReference>
<keyword evidence="3 5" id="KW-1133">Transmembrane helix</keyword>
<sequence>MSELSATAPVGAAEPTGDASARGLRGSIGVVGIVFLVVAAAAPLTAVGGALPVMLAIGNGAGSPMAYVVATVVLLLFSVGYAAMSRHVVDAGAFYAYVSKGLGTPVGVGAAGLALLTYTAIQAAIYGLAGATAQGLVVQYGGPDLPWWVWSLVLMAAVGLLGYRNIDVGAKVLGIVLTLEIGVITVVAVAVLAQGGADGIDVRSFTPSEFFSGAPGISIMFAVASFIGFEATAIYGEEARNPRRTVPLATYAAVVLIGAFYAVASWAIVLAFGSDGVVAAARADTAGLVFTAAAEYVSPVIAEVMLVLLLTSLFAALLAFHNAISRYLFALGRQGMAPGVLGRTHGRHTSPHVGSLAQTASAFVVVAVFAAAGSDPVLQLFTWMSGMATVSILLLMVLTSVAVLAFFAHSRVDRRIWHTRVAPALGTAGLLGVVGLVLANFTTLISGSTALATVLLAVIVAAFGVGVVVALTRSPGRAPTRSSGG</sequence>
<comment type="subcellular location">
    <subcellularLocation>
        <location evidence="1">Membrane</location>
        <topology evidence="1">Multi-pass membrane protein</topology>
    </subcellularLocation>
</comment>
<dbReference type="PIRSF" id="PIRSF006060">
    <property type="entry name" value="AA_transporter"/>
    <property type="match status" value="1"/>
</dbReference>
<feature type="transmembrane region" description="Helical" evidence="5">
    <location>
        <begin position="380"/>
        <end position="409"/>
    </location>
</feature>
<gene>
    <name evidence="7" type="ordered locus">Gobs_1922</name>
</gene>
<dbReference type="EMBL" id="CP001867">
    <property type="protein sequence ID" value="ADB74625.1"/>
    <property type="molecule type" value="Genomic_DNA"/>
</dbReference>
<evidence type="ECO:0000259" key="6">
    <source>
        <dbReference type="Pfam" id="PF00324"/>
    </source>
</evidence>
<organism evidence="7 8">
    <name type="scientific">Geodermatophilus obscurus (strain ATCC 25078 / DSM 43160 / JCM 3152 / CCUG 61914 / KCC A-0152 / KCTC 9177 / NBRC 13315 / NRRL B-3577 / G-20)</name>
    <dbReference type="NCBI Taxonomy" id="526225"/>
    <lineage>
        <taxon>Bacteria</taxon>
        <taxon>Bacillati</taxon>
        <taxon>Actinomycetota</taxon>
        <taxon>Actinomycetes</taxon>
        <taxon>Geodermatophilales</taxon>
        <taxon>Geodermatophilaceae</taxon>
        <taxon>Geodermatophilus</taxon>
    </lineage>
</organism>
<feature type="transmembrane region" description="Helical" evidence="5">
    <location>
        <begin position="248"/>
        <end position="272"/>
    </location>
</feature>
<feature type="transmembrane region" description="Helical" evidence="5">
    <location>
        <begin position="145"/>
        <end position="163"/>
    </location>
</feature>
<dbReference type="KEGG" id="gob:Gobs_1922"/>
<evidence type="ECO:0000256" key="4">
    <source>
        <dbReference type="ARBA" id="ARBA00023136"/>
    </source>
</evidence>
<feature type="transmembrane region" description="Helical" evidence="5">
    <location>
        <begin position="30"/>
        <end position="58"/>
    </location>
</feature>
<dbReference type="PANTHER" id="PTHR42770:SF16">
    <property type="entry name" value="AMINO ACID PERMEASE"/>
    <property type="match status" value="1"/>
</dbReference>
<dbReference type="STRING" id="526225.Gobs_1922"/>
<feature type="transmembrane region" description="Helical" evidence="5">
    <location>
        <begin position="451"/>
        <end position="471"/>
    </location>
</feature>
<name>D2SEF3_GEOOG</name>
<feature type="transmembrane region" description="Helical" evidence="5">
    <location>
        <begin position="217"/>
        <end position="236"/>
    </location>
</feature>
<evidence type="ECO:0000256" key="5">
    <source>
        <dbReference type="SAM" id="Phobius"/>
    </source>
</evidence>
<feature type="transmembrane region" description="Helical" evidence="5">
    <location>
        <begin position="64"/>
        <end position="84"/>
    </location>
</feature>
<keyword evidence="4 5" id="KW-0472">Membrane</keyword>
<dbReference type="GO" id="GO:0055085">
    <property type="term" value="P:transmembrane transport"/>
    <property type="evidence" value="ECO:0007669"/>
    <property type="project" value="InterPro"/>
</dbReference>
<feature type="domain" description="Amino acid permease/ SLC12A" evidence="6">
    <location>
        <begin position="53"/>
        <end position="468"/>
    </location>
</feature>
<dbReference type="HOGENOM" id="CLU_007946_20_1_11"/>
<feature type="transmembrane region" description="Helical" evidence="5">
    <location>
        <begin position="300"/>
        <end position="320"/>
    </location>
</feature>
<evidence type="ECO:0000313" key="7">
    <source>
        <dbReference type="EMBL" id="ADB74625.1"/>
    </source>
</evidence>
<dbReference type="Proteomes" id="UP000001382">
    <property type="component" value="Chromosome"/>
</dbReference>
<protein>
    <submittedName>
        <fullName evidence="7">Amino acid permease-associated region</fullName>
    </submittedName>
</protein>
<dbReference type="Pfam" id="PF00324">
    <property type="entry name" value="AA_permease"/>
    <property type="match status" value="1"/>
</dbReference>
<dbReference type="OrthoDB" id="137613at2"/>
<reference evidence="7 8" key="1">
    <citation type="journal article" date="2010" name="Stand. Genomic Sci.">
        <title>Complete genome sequence of Geodermatophilus obscurus type strain (G-20).</title>
        <authorList>
            <person name="Ivanova N."/>
            <person name="Sikorski J."/>
            <person name="Jando M."/>
            <person name="Munk C."/>
            <person name="Lapidus A."/>
            <person name="Glavina Del Rio T."/>
            <person name="Copeland A."/>
            <person name="Tice H."/>
            <person name="Cheng J.-F."/>
            <person name="Lucas S."/>
            <person name="Chen F."/>
            <person name="Nolan M."/>
            <person name="Bruce D."/>
            <person name="Goodwin L."/>
            <person name="Pitluck S."/>
            <person name="Mavromatis K."/>
            <person name="Mikhailova N."/>
            <person name="Pati A."/>
            <person name="Chen A."/>
            <person name="Palaniappan K."/>
            <person name="Land M."/>
            <person name="Hauser L."/>
            <person name="Chang Y.-J."/>
            <person name="Jeffries C.D."/>
            <person name="Meincke L."/>
            <person name="Brettin T."/>
            <person name="Detter J.C."/>
            <person name="Detter J.C."/>
            <person name="Rohde M."/>
            <person name="Goeker M."/>
            <person name="Bristow J."/>
            <person name="Eisen J.A."/>
            <person name="Markowitz V."/>
            <person name="Hugenholtz P."/>
            <person name="Kyrpides N.C."/>
            <person name="Klenk H.-P."/>
        </authorList>
    </citation>
    <scope>NUCLEOTIDE SEQUENCE [LARGE SCALE GENOMIC DNA]</scope>
    <source>
        <strain evidence="8">ATCC 25078 / DSM 43160 / JCM 3152 / KCC A-0152 / KCTC 9177 / NBRC 13315 / NRRL B-3577 / G-20</strain>
    </source>
</reference>
<evidence type="ECO:0000256" key="2">
    <source>
        <dbReference type="ARBA" id="ARBA00022692"/>
    </source>
</evidence>
<keyword evidence="2 5" id="KW-0812">Transmembrane</keyword>
<dbReference type="GO" id="GO:0016020">
    <property type="term" value="C:membrane"/>
    <property type="evidence" value="ECO:0007669"/>
    <property type="project" value="UniProtKB-SubCell"/>
</dbReference>
<dbReference type="eggNOG" id="COG0531">
    <property type="taxonomic scope" value="Bacteria"/>
</dbReference>
<dbReference type="InterPro" id="IPR004841">
    <property type="entry name" value="AA-permease/SLC12A_dom"/>
</dbReference>
<dbReference type="PANTHER" id="PTHR42770">
    <property type="entry name" value="AMINO ACID TRANSPORTER-RELATED"/>
    <property type="match status" value="1"/>
</dbReference>
<accession>D2SEF3</accession>
<keyword evidence="8" id="KW-1185">Reference proteome</keyword>